<keyword evidence="5" id="KW-0436">Ligase</keyword>
<evidence type="ECO:0000256" key="1">
    <source>
        <dbReference type="ARBA" id="ARBA00009897"/>
    </source>
</evidence>
<protein>
    <submittedName>
        <fullName evidence="5">Glutamate--ammonia ligase</fullName>
        <ecNumber evidence="5">6.3.1.2</ecNumber>
    </submittedName>
</protein>
<dbReference type="SUPFAM" id="SSF54368">
    <property type="entry name" value="Glutamine synthetase, N-terminal domain"/>
    <property type="match status" value="1"/>
</dbReference>
<dbReference type="EC" id="6.3.1.2" evidence="5"/>
<dbReference type="STRING" id="525903.Taci_1547"/>
<proteinExistence type="inferred from homology"/>
<dbReference type="EnsemblBacteria" id="ACZ19768">
    <property type="protein sequence ID" value="ACZ19768"/>
    <property type="gene ID" value="Taci_1547"/>
</dbReference>
<dbReference type="SMART" id="SM01230">
    <property type="entry name" value="Gln-synt_C"/>
    <property type="match status" value="1"/>
</dbReference>
<dbReference type="SUPFAM" id="SSF55931">
    <property type="entry name" value="Glutamine synthetase/guanido kinase"/>
    <property type="match status" value="1"/>
</dbReference>
<dbReference type="PROSITE" id="PS51987">
    <property type="entry name" value="GS_CATALYTIC"/>
    <property type="match status" value="1"/>
</dbReference>
<dbReference type="RefSeq" id="WP_012870277.1">
    <property type="nucleotide sequence ID" value="NC_013522.1"/>
</dbReference>
<dbReference type="GO" id="GO:0016020">
    <property type="term" value="C:membrane"/>
    <property type="evidence" value="ECO:0007669"/>
    <property type="project" value="TreeGrafter"/>
</dbReference>
<evidence type="ECO:0000259" key="4">
    <source>
        <dbReference type="PROSITE" id="PS51987"/>
    </source>
</evidence>
<dbReference type="OrthoDB" id="9807095at2"/>
<keyword evidence="6" id="KW-1185">Reference proteome</keyword>
<sequence>MRLRRLEGLRPGAIEADYLNLVMYDLAGGMRSVSLPRGYVSEEIFSDGVGFDASNYGFAKVHQSDMVAIPDCHAAWLEDREGLSVLHVICDVVSTEREPFDQYPRSVAKRTLEHLRSTGVADQARMLVELEYYVFDSVEYSTGLDHSYYSVSSREGLGEGFCRDQRFGPLKGYHKLPPEDRFFDFRNETVRIMEEAGIPVKYHHHEVGASQLEIELDFADLVSAADNVCLAKWMISSVADQMGLKVTFMPKPLYRMPGNGMHVHQYLERGGRSIFPGDGACGLSREGLAYVAGLLEHSLTGSLLAFTNPSTNSIHKRRILLIRTPKIKNSLSFFRKDGCNDCAFAQI</sequence>
<feature type="domain" description="GS catalytic" evidence="4">
    <location>
        <begin position="104"/>
        <end position="347"/>
    </location>
</feature>
<dbReference type="Pfam" id="PF00120">
    <property type="entry name" value="Gln-synt_C"/>
    <property type="match status" value="1"/>
</dbReference>
<accession>D1B6X7</accession>
<dbReference type="Gene3D" id="3.10.20.70">
    <property type="entry name" value="Glutamine synthetase, N-terminal domain"/>
    <property type="match status" value="1"/>
</dbReference>
<dbReference type="InterPro" id="IPR008146">
    <property type="entry name" value="Gln_synth_cat_dom"/>
</dbReference>
<dbReference type="PANTHER" id="PTHR43407:SF1">
    <property type="entry name" value="LENGSIN"/>
    <property type="match status" value="1"/>
</dbReference>
<dbReference type="PANTHER" id="PTHR43407">
    <property type="entry name" value="GLUTAMINE SYNTHETASE"/>
    <property type="match status" value="1"/>
</dbReference>
<evidence type="ECO:0000313" key="5">
    <source>
        <dbReference type="EMBL" id="ACZ19768.1"/>
    </source>
</evidence>
<dbReference type="GO" id="GO:0004356">
    <property type="term" value="F:glutamine synthetase activity"/>
    <property type="evidence" value="ECO:0007669"/>
    <property type="project" value="UniProtKB-EC"/>
</dbReference>
<evidence type="ECO:0000256" key="3">
    <source>
        <dbReference type="RuleBase" id="RU000384"/>
    </source>
</evidence>
<evidence type="ECO:0000256" key="2">
    <source>
        <dbReference type="PROSITE-ProRule" id="PRU01331"/>
    </source>
</evidence>
<dbReference type="GO" id="GO:0019740">
    <property type="term" value="P:nitrogen utilization"/>
    <property type="evidence" value="ECO:0007669"/>
    <property type="project" value="TreeGrafter"/>
</dbReference>
<dbReference type="InterPro" id="IPR036651">
    <property type="entry name" value="Gln_synt_N_sf"/>
</dbReference>
<dbReference type="Proteomes" id="UP000002030">
    <property type="component" value="Chromosome"/>
</dbReference>
<dbReference type="KEGG" id="tai:Taci_1547"/>
<comment type="similarity">
    <text evidence="1 2 3">Belongs to the glutamine synthetase family.</text>
</comment>
<dbReference type="AlphaFoldDB" id="D1B6X7"/>
<dbReference type="Gene3D" id="3.30.590.10">
    <property type="entry name" value="Glutamine synthetase/guanido kinase, catalytic domain"/>
    <property type="match status" value="1"/>
</dbReference>
<dbReference type="eggNOG" id="COG0174">
    <property type="taxonomic scope" value="Bacteria"/>
</dbReference>
<dbReference type="PATRIC" id="fig|525903.6.peg.1543"/>
<dbReference type="InterPro" id="IPR008147">
    <property type="entry name" value="Gln_synt_N"/>
</dbReference>
<organism evidence="5 6">
    <name type="scientific">Thermanaerovibrio acidaminovorans (strain ATCC 49978 / DSM 6589 / Su883)</name>
    <name type="common">Selenomonas acidaminovorans</name>
    <dbReference type="NCBI Taxonomy" id="525903"/>
    <lineage>
        <taxon>Bacteria</taxon>
        <taxon>Thermotogati</taxon>
        <taxon>Synergistota</taxon>
        <taxon>Synergistia</taxon>
        <taxon>Synergistales</taxon>
        <taxon>Synergistaceae</taxon>
        <taxon>Thermanaerovibrio</taxon>
    </lineage>
</organism>
<evidence type="ECO:0000313" key="6">
    <source>
        <dbReference type="Proteomes" id="UP000002030"/>
    </source>
</evidence>
<dbReference type="InterPro" id="IPR014746">
    <property type="entry name" value="Gln_synth/guanido_kin_cat_dom"/>
</dbReference>
<dbReference type="GO" id="GO:0005737">
    <property type="term" value="C:cytoplasm"/>
    <property type="evidence" value="ECO:0007669"/>
    <property type="project" value="TreeGrafter"/>
</dbReference>
<reference evidence="5 6" key="1">
    <citation type="journal article" date="2009" name="Stand. Genomic Sci.">
        <title>Complete genome sequence of Thermanaerovibrio acidaminovorans type strain (Su883).</title>
        <authorList>
            <person name="Chovatia M."/>
            <person name="Sikorski J."/>
            <person name="Schroder M."/>
            <person name="Lapidus A."/>
            <person name="Nolan M."/>
            <person name="Tice H."/>
            <person name="Glavina Del Rio T."/>
            <person name="Copeland A."/>
            <person name="Cheng J.F."/>
            <person name="Lucas S."/>
            <person name="Chen F."/>
            <person name="Bruce D."/>
            <person name="Goodwin L."/>
            <person name="Pitluck S."/>
            <person name="Ivanova N."/>
            <person name="Mavromatis K."/>
            <person name="Ovchinnikova G."/>
            <person name="Pati A."/>
            <person name="Chen A."/>
            <person name="Palaniappan K."/>
            <person name="Land M."/>
            <person name="Hauser L."/>
            <person name="Chang Y.J."/>
            <person name="Jeffries C.D."/>
            <person name="Chain P."/>
            <person name="Saunders E."/>
            <person name="Detter J.C."/>
            <person name="Brettin T."/>
            <person name="Rohde M."/>
            <person name="Goker M."/>
            <person name="Spring S."/>
            <person name="Bristow J."/>
            <person name="Markowitz V."/>
            <person name="Hugenholtz P."/>
            <person name="Kyrpides N.C."/>
            <person name="Klenk H.P."/>
            <person name="Eisen J.A."/>
        </authorList>
    </citation>
    <scope>NUCLEOTIDE SEQUENCE [LARGE SCALE GENOMIC DNA]</scope>
    <source>
        <strain evidence="6">ATCC 49978 / DSM 6589 / Su883</strain>
    </source>
</reference>
<dbReference type="HOGENOM" id="CLU_017290_1_2_0"/>
<dbReference type="EMBL" id="CP001818">
    <property type="protein sequence ID" value="ACZ19768.1"/>
    <property type="molecule type" value="Genomic_DNA"/>
</dbReference>
<gene>
    <name evidence="5" type="ordered locus">Taci_1547</name>
</gene>
<dbReference type="GO" id="GO:0006542">
    <property type="term" value="P:glutamine biosynthetic process"/>
    <property type="evidence" value="ECO:0007669"/>
    <property type="project" value="InterPro"/>
</dbReference>
<name>D1B6X7_THEAS</name>
<dbReference type="Pfam" id="PF03951">
    <property type="entry name" value="Gln-synt_N"/>
    <property type="match status" value="1"/>
</dbReference>